<protein>
    <submittedName>
        <fullName evidence="1">Uncharacterized protein</fullName>
    </submittedName>
</protein>
<reference evidence="1 2" key="1">
    <citation type="journal article" date="2022" name="Int. J. Syst. Evol. Microbiol.">
        <title>Miniphocaeibacter halophilus sp. nov., an ammonium-tolerant acetate-producing bacterium isolated from a biogas system.</title>
        <authorList>
            <person name="Schnurer A."/>
            <person name="Singh A."/>
            <person name="Bi S."/>
            <person name="Qiao W."/>
            <person name="Westerholm M."/>
        </authorList>
    </citation>
    <scope>NUCLEOTIDE SEQUENCE [LARGE SCALE GENOMIC DNA]</scope>
    <source>
        <strain evidence="1 2">AMB_01</strain>
    </source>
</reference>
<dbReference type="EMBL" id="CP066744">
    <property type="protein sequence ID" value="QQK08789.1"/>
    <property type="molecule type" value="Genomic_DNA"/>
</dbReference>
<proteinExistence type="predicted"/>
<organism evidence="1 2">
    <name type="scientific">Miniphocaeibacter halophilus</name>
    <dbReference type="NCBI Taxonomy" id="2931922"/>
    <lineage>
        <taxon>Bacteria</taxon>
        <taxon>Bacillati</taxon>
        <taxon>Bacillota</taxon>
        <taxon>Tissierellia</taxon>
        <taxon>Tissierellales</taxon>
        <taxon>Peptoniphilaceae</taxon>
        <taxon>Miniphocaeibacter</taxon>
    </lineage>
</organism>
<sequence length="155" mass="18191">MDIAKCYLNKDEIFIRKYRLIYENSKKYLRPNLKNIKDILLELKEKYTIIDFNDEAFLEVVKNNTDEKYGKTNNDSKIKGYKIINDEKSKDLFLKSEEALKEMGNILIGINLNNNGFYVEGSNQLKRRIICERGLSQEEINNIFLATEYIICSNG</sequence>
<name>A0AC61MWQ1_9FIRM</name>
<keyword evidence="2" id="KW-1185">Reference proteome</keyword>
<accession>A0AC61MWQ1</accession>
<dbReference type="Proteomes" id="UP000595814">
    <property type="component" value="Chromosome"/>
</dbReference>
<evidence type="ECO:0000313" key="1">
    <source>
        <dbReference type="EMBL" id="QQK08789.1"/>
    </source>
</evidence>
<gene>
    <name evidence="1" type="ORF">JFY71_04455</name>
</gene>
<evidence type="ECO:0000313" key="2">
    <source>
        <dbReference type="Proteomes" id="UP000595814"/>
    </source>
</evidence>